<dbReference type="RefSeq" id="XP_007880478.1">
    <property type="nucleotide sequence ID" value="XM_007882287.1"/>
</dbReference>
<dbReference type="InterPro" id="IPR006076">
    <property type="entry name" value="FAD-dep_OxRdtase"/>
</dbReference>
<comment type="catalytic activity">
    <reaction evidence="5">
        <text>(S)-2-hydroxyglutarate + A = 2-oxoglutarate + AH2</text>
        <dbReference type="Rhea" id="RHEA:21252"/>
        <dbReference type="ChEBI" id="CHEBI:13193"/>
        <dbReference type="ChEBI" id="CHEBI:16782"/>
        <dbReference type="ChEBI" id="CHEBI:16810"/>
        <dbReference type="ChEBI" id="CHEBI:17499"/>
        <dbReference type="EC" id="1.1.99.2"/>
    </reaction>
</comment>
<feature type="region of interest" description="Disordered" evidence="9">
    <location>
        <begin position="378"/>
        <end position="397"/>
    </location>
</feature>
<dbReference type="AlphaFoldDB" id="A0A061HAK6"/>
<dbReference type="EC" id="1.1.99.2" evidence="7"/>
<evidence type="ECO:0000313" key="11">
    <source>
        <dbReference type="EMBL" id="EPQ27621.1"/>
    </source>
</evidence>
<dbReference type="SUPFAM" id="SSF51905">
    <property type="entry name" value="FAD/NAD(P)-binding domain"/>
    <property type="match status" value="1"/>
</dbReference>
<dbReference type="KEGG" id="pfp:PFL1_04759"/>
<evidence type="ECO:0000256" key="3">
    <source>
        <dbReference type="ARBA" id="ARBA00022827"/>
    </source>
</evidence>
<evidence type="ECO:0000256" key="7">
    <source>
        <dbReference type="ARBA" id="ARBA00038878"/>
    </source>
</evidence>
<reference evidence="11 12" key="1">
    <citation type="journal article" date="2013" name="Plant Cell">
        <title>The transition from a phytopathogenic smut ancestor to an anamorphic biocontrol agent deciphered by comparative whole-genome analysis.</title>
        <authorList>
            <person name="Lefebvre F."/>
            <person name="Joly D.L."/>
            <person name="Labbe C."/>
            <person name="Teichmann B."/>
            <person name="Linning R."/>
            <person name="Belzile F."/>
            <person name="Bakkeren G."/>
            <person name="Belanger R.R."/>
        </authorList>
    </citation>
    <scope>NUCLEOTIDE SEQUENCE [LARGE SCALE GENOMIC DNA]</scope>
    <source>
        <strain evidence="11 12">PF-1</strain>
    </source>
</reference>
<dbReference type="eggNOG" id="KOG2665">
    <property type="taxonomic scope" value="Eukaryota"/>
</dbReference>
<feature type="domain" description="FAD dependent oxidoreductase" evidence="10">
    <location>
        <begin position="67"/>
        <end position="535"/>
    </location>
</feature>
<proteinExistence type="inferred from homology"/>
<dbReference type="GO" id="GO:0047545">
    <property type="term" value="F:(S)-2-hydroxyglutarate dehydrogenase activity"/>
    <property type="evidence" value="ECO:0007669"/>
    <property type="project" value="UniProtKB-EC"/>
</dbReference>
<dbReference type="PANTHER" id="PTHR43104:SF4">
    <property type="entry name" value="L-2-HYDROXYGLUTARATE DEHYDROGENASE, MITOCHONDRIAL"/>
    <property type="match status" value="1"/>
</dbReference>
<dbReference type="Proteomes" id="UP000053664">
    <property type="component" value="Unassembled WGS sequence"/>
</dbReference>
<feature type="compositionally biased region" description="Low complexity" evidence="9">
    <location>
        <begin position="480"/>
        <end position="494"/>
    </location>
</feature>
<keyword evidence="4" id="KW-0560">Oxidoreductase</keyword>
<feature type="compositionally biased region" description="Low complexity" evidence="9">
    <location>
        <begin position="388"/>
        <end position="397"/>
    </location>
</feature>
<comment type="similarity">
    <text evidence="6">Belongs to the L2HGDH family.</text>
</comment>
<evidence type="ECO:0000256" key="2">
    <source>
        <dbReference type="ARBA" id="ARBA00022630"/>
    </source>
</evidence>
<evidence type="ECO:0000313" key="12">
    <source>
        <dbReference type="Proteomes" id="UP000053664"/>
    </source>
</evidence>
<gene>
    <name evidence="11" type="ORF">PFL1_04759</name>
</gene>
<keyword evidence="3" id="KW-0274">FAD</keyword>
<evidence type="ECO:0000259" key="10">
    <source>
        <dbReference type="Pfam" id="PF01266"/>
    </source>
</evidence>
<comment type="cofactor">
    <cofactor evidence="1">
        <name>FAD</name>
        <dbReference type="ChEBI" id="CHEBI:57692"/>
    </cofactor>
</comment>
<dbReference type="GeneID" id="19318859"/>
<dbReference type="InterPro" id="IPR036188">
    <property type="entry name" value="FAD/NAD-bd_sf"/>
</dbReference>
<keyword evidence="2" id="KW-0285">Flavoprotein</keyword>
<feature type="region of interest" description="Disordered" evidence="9">
    <location>
        <begin position="478"/>
        <end position="508"/>
    </location>
</feature>
<evidence type="ECO:0000256" key="6">
    <source>
        <dbReference type="ARBA" id="ARBA00037941"/>
    </source>
</evidence>
<evidence type="ECO:0000256" key="1">
    <source>
        <dbReference type="ARBA" id="ARBA00001974"/>
    </source>
</evidence>
<dbReference type="PANTHER" id="PTHR43104">
    <property type="entry name" value="L-2-HYDROXYGLUTARATE DEHYDROGENASE, MITOCHONDRIAL"/>
    <property type="match status" value="1"/>
</dbReference>
<organism evidence="11 12">
    <name type="scientific">Pseudozyma flocculosa PF-1</name>
    <dbReference type="NCBI Taxonomy" id="1277687"/>
    <lineage>
        <taxon>Eukaryota</taxon>
        <taxon>Fungi</taxon>
        <taxon>Dikarya</taxon>
        <taxon>Basidiomycota</taxon>
        <taxon>Ustilaginomycotina</taxon>
        <taxon>Ustilaginomycetes</taxon>
        <taxon>Ustilaginales</taxon>
        <taxon>Ustilaginaceae</taxon>
        <taxon>Pseudozyma</taxon>
    </lineage>
</organism>
<protein>
    <recommendedName>
        <fullName evidence="8">L-2-hydroxyglutarate dehydrogenase, mitochondrial</fullName>
        <ecNumber evidence="7">1.1.99.2</ecNumber>
    </recommendedName>
</protein>
<evidence type="ECO:0000256" key="9">
    <source>
        <dbReference type="SAM" id="MobiDB-lite"/>
    </source>
</evidence>
<feature type="compositionally biased region" description="Low complexity" evidence="9">
    <location>
        <begin position="249"/>
        <end position="258"/>
    </location>
</feature>
<accession>A0A061HAK6</accession>
<dbReference type="HOGENOM" id="CLU_024775_1_0_1"/>
<dbReference type="OrthoDB" id="498204at2759"/>
<evidence type="ECO:0000256" key="4">
    <source>
        <dbReference type="ARBA" id="ARBA00023002"/>
    </source>
</evidence>
<sequence>MPPRPRLASALPGPSTLRQHGAIKSSSPPSPRPRAYATDASTAIRPLVATLPSRSRYAYKEPELTVDHLVVGGGVVGLSIAAALAKRWPNKSTYLVERHRHFGEETSSRNSEVIHAGLYYPSHSLKTRLCLEGRELIYQRCQRLGIPYKQTKKLVVGGDYAQPYLAKLKQHCDSLGPLSPPTRLLSGDEARQLEPDLADSIGCALLSERTGIVSSHELMASLERELLDAENAEIVYDTRVVRVDPSRASSSPSSSSSSLGAKRGTDGSRQGWVVQTVTSDAGTSSDSDALLAKVVVNSSGLNGPMVLNSLLGSMGSQEPLIPMWYAKGNYASYKGPGTRNVEHLIYPVPDTRKGTHAHTSLGTHLTLDLDGNVRFGPDTEWLSPPAPSSSSYSSSSSLDAVDEDHIDFWRKSLTVSESRLPTMYSQITEYLPHISRDGLAPDYAGIRPKLIGPGQGGFMDFTFLWHRSGDLGSQHLWQHAPGTGPASPTTTTATTPPPVGRHHVQAPSEGSGGAMISLLGIESPGLTSSLAIGEYVRDMVARSYYGDHRKEEVRNKGARNEDVGGSGVDAWA</sequence>
<dbReference type="EMBL" id="KE361638">
    <property type="protein sequence ID" value="EPQ27621.1"/>
    <property type="molecule type" value="Genomic_DNA"/>
</dbReference>
<feature type="region of interest" description="Disordered" evidence="9">
    <location>
        <begin position="245"/>
        <end position="272"/>
    </location>
</feature>
<name>A0A061HAK6_9BASI</name>
<dbReference type="Gene3D" id="3.50.50.60">
    <property type="entry name" value="FAD/NAD(P)-binding domain"/>
    <property type="match status" value="2"/>
</dbReference>
<dbReference type="Pfam" id="PF01266">
    <property type="entry name" value="DAO"/>
    <property type="match status" value="1"/>
</dbReference>
<evidence type="ECO:0000256" key="8">
    <source>
        <dbReference type="ARBA" id="ARBA00041137"/>
    </source>
</evidence>
<evidence type="ECO:0000256" key="5">
    <source>
        <dbReference type="ARBA" id="ARBA00036066"/>
    </source>
</evidence>
<dbReference type="Gene3D" id="3.30.9.10">
    <property type="entry name" value="D-Amino Acid Oxidase, subunit A, domain 2"/>
    <property type="match status" value="1"/>
</dbReference>
<feature type="region of interest" description="Disordered" evidence="9">
    <location>
        <begin position="1"/>
        <end position="37"/>
    </location>
</feature>